<feature type="domain" description="Cyclic nucleotide-binding" evidence="1">
    <location>
        <begin position="24"/>
        <end position="124"/>
    </location>
</feature>
<reference evidence="2 3" key="1">
    <citation type="submission" date="2020-07" db="EMBL/GenBank/DDBJ databases">
        <title>Spirosoma foliorum sp. nov., isolated from the leaves on the Nejang mountain Korea, Republic of.</title>
        <authorList>
            <person name="Ho H."/>
            <person name="Lee Y.-J."/>
            <person name="Nurcahyanto D.-A."/>
            <person name="Kim S.-G."/>
        </authorList>
    </citation>
    <scope>NUCLEOTIDE SEQUENCE [LARGE SCALE GENOMIC DNA]</scope>
    <source>
        <strain evidence="2 3">PL0136</strain>
    </source>
</reference>
<accession>A0A7G5H325</accession>
<dbReference type="CDD" id="cd00038">
    <property type="entry name" value="CAP_ED"/>
    <property type="match status" value="1"/>
</dbReference>
<organism evidence="2 3">
    <name type="scientific">Spirosoma foliorum</name>
    <dbReference type="NCBI Taxonomy" id="2710596"/>
    <lineage>
        <taxon>Bacteria</taxon>
        <taxon>Pseudomonadati</taxon>
        <taxon>Bacteroidota</taxon>
        <taxon>Cytophagia</taxon>
        <taxon>Cytophagales</taxon>
        <taxon>Cytophagaceae</taxon>
        <taxon>Spirosoma</taxon>
    </lineage>
</organism>
<dbReference type="InterPro" id="IPR000595">
    <property type="entry name" value="cNMP-bd_dom"/>
</dbReference>
<dbReference type="Proteomes" id="UP000515369">
    <property type="component" value="Chromosome"/>
</dbReference>
<evidence type="ECO:0000313" key="3">
    <source>
        <dbReference type="Proteomes" id="UP000515369"/>
    </source>
</evidence>
<dbReference type="SUPFAM" id="SSF51206">
    <property type="entry name" value="cAMP-binding domain-like"/>
    <property type="match status" value="1"/>
</dbReference>
<evidence type="ECO:0000313" key="2">
    <source>
        <dbReference type="EMBL" id="QMW05517.1"/>
    </source>
</evidence>
<protein>
    <submittedName>
        <fullName evidence="2">Crp/Fnr family transcriptional regulator</fullName>
    </submittedName>
</protein>
<sequence>MDNQSPIAGDNTALFNPLFSYLRLFKAIPSADVEVIKRELGYRNVAEGEYLLKEGTVATNLFFICDGVVRIVTQNEQGRELTHYFLKENQLVTILDSFNRAVPANESILAACPTQVIVLPKRSLLVLYERFPYLKELIEKLTQQTLLYKIQIRNAYLGEDAMTRYQQFLIRQPEIALRVSLQSIASYLGITQQSLSRIRRNS</sequence>
<name>A0A7G5H325_9BACT</name>
<dbReference type="RefSeq" id="WP_182462899.1">
    <property type="nucleotide sequence ID" value="NZ_CP059732.1"/>
</dbReference>
<dbReference type="InterPro" id="IPR014710">
    <property type="entry name" value="RmlC-like_jellyroll"/>
</dbReference>
<proteinExistence type="predicted"/>
<keyword evidence="3" id="KW-1185">Reference proteome</keyword>
<dbReference type="KEGG" id="sfol:H3H32_11820"/>
<dbReference type="InterPro" id="IPR018490">
    <property type="entry name" value="cNMP-bd_dom_sf"/>
</dbReference>
<dbReference type="EMBL" id="CP059732">
    <property type="protein sequence ID" value="QMW05517.1"/>
    <property type="molecule type" value="Genomic_DNA"/>
</dbReference>
<dbReference type="Gene3D" id="2.60.120.10">
    <property type="entry name" value="Jelly Rolls"/>
    <property type="match status" value="1"/>
</dbReference>
<dbReference type="SMART" id="SM00100">
    <property type="entry name" value="cNMP"/>
    <property type="match status" value="1"/>
</dbReference>
<dbReference type="PROSITE" id="PS50042">
    <property type="entry name" value="CNMP_BINDING_3"/>
    <property type="match status" value="1"/>
</dbReference>
<dbReference type="Pfam" id="PF00027">
    <property type="entry name" value="cNMP_binding"/>
    <property type="match status" value="1"/>
</dbReference>
<evidence type="ECO:0000259" key="1">
    <source>
        <dbReference type="PROSITE" id="PS50042"/>
    </source>
</evidence>
<gene>
    <name evidence="2" type="ORF">H3H32_11820</name>
</gene>
<dbReference type="AlphaFoldDB" id="A0A7G5H325"/>